<comment type="similarity">
    <text evidence="2">Belongs to the glycosyltransferase 31 family.</text>
</comment>
<feature type="compositionally biased region" description="Polar residues" evidence="10">
    <location>
        <begin position="142"/>
        <end position="156"/>
    </location>
</feature>
<comment type="subcellular location">
    <subcellularLocation>
        <location evidence="1">Golgi apparatus membrane</location>
        <topology evidence="1">Single-pass type II membrane protein</topology>
    </subcellularLocation>
</comment>
<dbReference type="Gene3D" id="3.90.550.50">
    <property type="match status" value="1"/>
</dbReference>
<keyword evidence="9" id="KW-0472">Membrane</keyword>
<feature type="region of interest" description="Disordered" evidence="10">
    <location>
        <begin position="546"/>
        <end position="588"/>
    </location>
</feature>
<dbReference type="Pfam" id="PF01762">
    <property type="entry name" value="Galactosyl_T"/>
    <property type="match status" value="1"/>
</dbReference>
<name>A0A9N8DII4_9STRA</name>
<keyword evidence="6" id="KW-0735">Signal-anchor</keyword>
<feature type="compositionally biased region" description="Low complexity" evidence="10">
    <location>
        <begin position="116"/>
        <end position="127"/>
    </location>
</feature>
<keyword evidence="5" id="KW-0812">Transmembrane</keyword>
<dbReference type="EMBL" id="CAICTM010000175">
    <property type="protein sequence ID" value="CAB9503792.1"/>
    <property type="molecule type" value="Genomic_DNA"/>
</dbReference>
<evidence type="ECO:0000313" key="11">
    <source>
        <dbReference type="EMBL" id="CAB9503792.1"/>
    </source>
</evidence>
<evidence type="ECO:0000256" key="5">
    <source>
        <dbReference type="ARBA" id="ARBA00022692"/>
    </source>
</evidence>
<dbReference type="GO" id="GO:0006493">
    <property type="term" value="P:protein O-linked glycosylation"/>
    <property type="evidence" value="ECO:0007669"/>
    <property type="project" value="TreeGrafter"/>
</dbReference>
<evidence type="ECO:0000256" key="1">
    <source>
        <dbReference type="ARBA" id="ARBA00004323"/>
    </source>
</evidence>
<keyword evidence="3" id="KW-0328">Glycosyltransferase</keyword>
<feature type="compositionally biased region" description="Polar residues" evidence="10">
    <location>
        <begin position="179"/>
        <end position="204"/>
    </location>
</feature>
<feature type="compositionally biased region" description="Basic and acidic residues" evidence="10">
    <location>
        <begin position="578"/>
        <end position="588"/>
    </location>
</feature>
<dbReference type="OrthoDB" id="48251at2759"/>
<evidence type="ECO:0000256" key="3">
    <source>
        <dbReference type="ARBA" id="ARBA00022676"/>
    </source>
</evidence>
<accession>A0A9N8DII4</accession>
<protein>
    <submittedName>
        <fullName evidence="11">Acetyllactosaminide beta-1,3-N-acetylglucosaminyltransferase 2</fullName>
    </submittedName>
</protein>
<evidence type="ECO:0000256" key="9">
    <source>
        <dbReference type="ARBA" id="ARBA00023136"/>
    </source>
</evidence>
<keyword evidence="12" id="KW-1185">Reference proteome</keyword>
<reference evidence="11" key="1">
    <citation type="submission" date="2020-06" db="EMBL/GenBank/DDBJ databases">
        <authorList>
            <consortium name="Plant Systems Biology data submission"/>
        </authorList>
    </citation>
    <scope>NUCLEOTIDE SEQUENCE</scope>
    <source>
        <strain evidence="11">D6</strain>
    </source>
</reference>
<organism evidence="11 12">
    <name type="scientific">Seminavis robusta</name>
    <dbReference type="NCBI Taxonomy" id="568900"/>
    <lineage>
        <taxon>Eukaryota</taxon>
        <taxon>Sar</taxon>
        <taxon>Stramenopiles</taxon>
        <taxon>Ochrophyta</taxon>
        <taxon>Bacillariophyta</taxon>
        <taxon>Bacillariophyceae</taxon>
        <taxon>Bacillariophycidae</taxon>
        <taxon>Naviculales</taxon>
        <taxon>Naviculaceae</taxon>
        <taxon>Seminavis</taxon>
    </lineage>
</organism>
<keyword evidence="8" id="KW-0333">Golgi apparatus</keyword>
<dbReference type="GO" id="GO:0016758">
    <property type="term" value="F:hexosyltransferase activity"/>
    <property type="evidence" value="ECO:0007669"/>
    <property type="project" value="InterPro"/>
</dbReference>
<comment type="caution">
    <text evidence="11">The sequence shown here is derived from an EMBL/GenBank/DDBJ whole genome shotgun (WGS) entry which is preliminary data.</text>
</comment>
<gene>
    <name evidence="11" type="ORF">SEMRO_176_G077470.1</name>
</gene>
<dbReference type="AlphaFoldDB" id="A0A9N8DII4"/>
<evidence type="ECO:0000256" key="8">
    <source>
        <dbReference type="ARBA" id="ARBA00023034"/>
    </source>
</evidence>
<proteinExistence type="inferred from homology"/>
<feature type="region of interest" description="Disordered" evidence="10">
    <location>
        <begin position="1"/>
        <end position="57"/>
    </location>
</feature>
<sequence length="588" mass="68060">MPPQSPYTDDESHIPPPPRRGSRPGYNSQYYYSGAMTSPGRRRRRSNGDQYHRYDEAKPKPGITLMNVLLFIAIVLQLYQIYQTPSTVTNHHSFQVTPNKGTFFDFPRGLRDAFGNRDSNNNDNNNNVYKSSWGSHNGVLQAENNGGSDQESSTAKELTPNERMRNYILYGNYDGPQGDEQNSFQWNTNDLDNYNSSQDNNATENGEAEVNPDELPFQISKYNYSHTPNRTKWNLPTQPTMTNNSHLAVIILSGRSNFDRRQAIRETWAQNQTNIVFVIGGPEPDNEQDRNWTDPNSTSSRLFRESQQYGDILDSIHPDTYKALPYKVHYAIRWVASSFPHIQWILKADDDVVVRINTLRYFVLKNFNPVAPMVIGRIEPNSKPHRTGKWAEDPKFADEEYPPWAYGSTGYVMSRPVFDYVASEQSLYYYQGEDASLGIWLYESPLDVSWIDSPDFSIQADQKWYDHQYSVVIGHDVSPEDMHQLFDQWQDPKNLEDMYHTNHTNTEGRIFNLELRSPLNNQMLDNYQFGADDQFVNMFDELGNKMRREEWDDEEGEEDETNGDETNAIGDEEVGEEEERRHGGEEEE</sequence>
<keyword evidence="7" id="KW-1133">Transmembrane helix</keyword>
<feature type="compositionally biased region" description="Acidic residues" evidence="10">
    <location>
        <begin position="551"/>
        <end position="563"/>
    </location>
</feature>
<evidence type="ECO:0000256" key="10">
    <source>
        <dbReference type="SAM" id="MobiDB-lite"/>
    </source>
</evidence>
<feature type="region of interest" description="Disordered" evidence="10">
    <location>
        <begin position="114"/>
        <end position="211"/>
    </location>
</feature>
<evidence type="ECO:0000256" key="7">
    <source>
        <dbReference type="ARBA" id="ARBA00022989"/>
    </source>
</evidence>
<feature type="compositionally biased region" description="Basic and acidic residues" evidence="10">
    <location>
        <begin position="46"/>
        <end position="57"/>
    </location>
</feature>
<feature type="region of interest" description="Disordered" evidence="10">
    <location>
        <begin position="281"/>
        <end position="300"/>
    </location>
</feature>
<evidence type="ECO:0000256" key="6">
    <source>
        <dbReference type="ARBA" id="ARBA00022968"/>
    </source>
</evidence>
<evidence type="ECO:0000256" key="4">
    <source>
        <dbReference type="ARBA" id="ARBA00022679"/>
    </source>
</evidence>
<keyword evidence="4" id="KW-0808">Transferase</keyword>
<dbReference type="PANTHER" id="PTHR11214">
    <property type="entry name" value="BETA-1,3-N-ACETYLGLUCOSAMINYLTRANSFERASE"/>
    <property type="match status" value="1"/>
</dbReference>
<dbReference type="Proteomes" id="UP001153069">
    <property type="component" value="Unassembled WGS sequence"/>
</dbReference>
<dbReference type="PANTHER" id="PTHR11214:SF3">
    <property type="entry name" value="BETA-1,3-GALACTOSYLTRANSFERASE 6"/>
    <property type="match status" value="1"/>
</dbReference>
<evidence type="ECO:0000256" key="2">
    <source>
        <dbReference type="ARBA" id="ARBA00008661"/>
    </source>
</evidence>
<dbReference type="GO" id="GO:0000139">
    <property type="term" value="C:Golgi membrane"/>
    <property type="evidence" value="ECO:0007669"/>
    <property type="project" value="UniProtKB-SubCell"/>
</dbReference>
<dbReference type="InterPro" id="IPR002659">
    <property type="entry name" value="Glyco_trans_31"/>
</dbReference>
<evidence type="ECO:0000313" key="12">
    <source>
        <dbReference type="Proteomes" id="UP001153069"/>
    </source>
</evidence>